<comment type="catalytic activity">
    <reaction evidence="1">
        <text>S-ubiquitinyl-[E2 ubiquitin-conjugating enzyme]-L-cysteine + [acceptor protein]-L-lysine = [E2 ubiquitin-conjugating enzyme]-L-cysteine + N(6)-ubiquitinyl-[acceptor protein]-L-lysine.</text>
        <dbReference type="EC" id="2.3.2.27"/>
    </reaction>
</comment>
<evidence type="ECO:0000256" key="9">
    <source>
        <dbReference type="SAM" id="MobiDB-lite"/>
    </source>
</evidence>
<keyword evidence="7" id="KW-0862">Zinc</keyword>
<comment type="caution">
    <text evidence="11">The sequence shown here is derived from an EMBL/GenBank/DDBJ whole genome shotgun (WGS) entry which is preliminary data.</text>
</comment>
<dbReference type="InterPro" id="IPR013083">
    <property type="entry name" value="Znf_RING/FYVE/PHD"/>
</dbReference>
<evidence type="ECO:0000256" key="7">
    <source>
        <dbReference type="ARBA" id="ARBA00022833"/>
    </source>
</evidence>
<keyword evidence="3" id="KW-0808">Transferase</keyword>
<gene>
    <name evidence="11" type="ORF">EJB05_55311</name>
</gene>
<feature type="region of interest" description="Disordered" evidence="9">
    <location>
        <begin position="337"/>
        <end position="379"/>
    </location>
</feature>
<dbReference type="Pfam" id="PF14369">
    <property type="entry name" value="Zn_ribbon_19"/>
    <property type="match status" value="1"/>
</dbReference>
<dbReference type="InterPro" id="IPR039525">
    <property type="entry name" value="RNF126-like_zinc-ribbon"/>
</dbReference>
<dbReference type="Gene3D" id="3.30.40.10">
    <property type="entry name" value="Zinc/RING finger domain, C3HC4 (zinc finger)"/>
    <property type="match status" value="1"/>
</dbReference>
<sequence>MSWFSSSSAAAASPAPLRFYCHQCDRDVSIAPPASPDADVLCPLCGGGFVEELDDAPNPSLGSGSFVFASPPSFDLRHPSDLSAFFGPPSPSPAASPTFDPSNFLHDHFGGILSSGATIQIVIEGGGGGIPALAPGLSLADYFMGPSGLEQLIQQLAENDPNRYGTPPAAKSAVAALPDVTVSADMMQVDGGAQCAVCMDDFLLGASAKQLPCKHVFHKDCIIPWLDLHSSCPVCRFELPTDDPDYQPQRHQAFSSSAPEAPPAAAASPRVAERRFRISLPLSLRAAFGGGAQAETSNPTAQPQNHDDEPSGENNSNATGILSEKEVQVQLLSDAQINNHHNNLNKLEPDDLTEKRSSMKASHGRGEMGALAMQQNLAQ</sequence>
<feature type="non-terminal residue" evidence="11">
    <location>
        <position position="1"/>
    </location>
</feature>
<keyword evidence="12" id="KW-1185">Reference proteome</keyword>
<dbReference type="FunFam" id="3.30.40.10:FF:000022">
    <property type="entry name" value="E3 ubiquitin-protein ligase RING1-like"/>
    <property type="match status" value="1"/>
</dbReference>
<dbReference type="PANTHER" id="PTHR15710:SF208">
    <property type="entry name" value="E3 UBIQUITIN-PROTEIN LIGASE RING1-LIKE"/>
    <property type="match status" value="1"/>
</dbReference>
<feature type="compositionally biased region" description="Polar residues" evidence="9">
    <location>
        <begin position="294"/>
        <end position="304"/>
    </location>
</feature>
<dbReference type="SMART" id="SM00184">
    <property type="entry name" value="RING"/>
    <property type="match status" value="1"/>
</dbReference>
<dbReference type="Pfam" id="PF13639">
    <property type="entry name" value="zf-RING_2"/>
    <property type="match status" value="1"/>
</dbReference>
<dbReference type="GO" id="GO:0005737">
    <property type="term" value="C:cytoplasm"/>
    <property type="evidence" value="ECO:0007669"/>
    <property type="project" value="TreeGrafter"/>
</dbReference>
<evidence type="ECO:0000259" key="10">
    <source>
        <dbReference type="PROSITE" id="PS50089"/>
    </source>
</evidence>
<reference evidence="11 12" key="1">
    <citation type="journal article" date="2019" name="Sci. Rep.">
        <title>A high-quality genome of Eragrostis curvula grass provides insights into Poaceae evolution and supports new strategies to enhance forage quality.</title>
        <authorList>
            <person name="Carballo J."/>
            <person name="Santos B.A.C.M."/>
            <person name="Zappacosta D."/>
            <person name="Garbus I."/>
            <person name="Selva J.P."/>
            <person name="Gallo C.A."/>
            <person name="Diaz A."/>
            <person name="Albertini E."/>
            <person name="Caccamo M."/>
            <person name="Echenique V."/>
        </authorList>
    </citation>
    <scope>NUCLEOTIDE SEQUENCE [LARGE SCALE GENOMIC DNA]</scope>
    <source>
        <strain evidence="12">cv. Victoria</strain>
        <tissue evidence="11">Leaf</tissue>
    </source>
</reference>
<evidence type="ECO:0000256" key="2">
    <source>
        <dbReference type="ARBA" id="ARBA00012483"/>
    </source>
</evidence>
<evidence type="ECO:0000313" key="11">
    <source>
        <dbReference type="EMBL" id="TVT99312.1"/>
    </source>
</evidence>
<dbReference type="AlphaFoldDB" id="A0A5J9SKA8"/>
<feature type="region of interest" description="Disordered" evidence="9">
    <location>
        <begin position="246"/>
        <end position="270"/>
    </location>
</feature>
<dbReference type="SUPFAM" id="SSF57850">
    <property type="entry name" value="RING/U-box"/>
    <property type="match status" value="1"/>
</dbReference>
<dbReference type="Proteomes" id="UP000324897">
    <property type="component" value="Unassembled WGS sequence"/>
</dbReference>
<evidence type="ECO:0000313" key="12">
    <source>
        <dbReference type="Proteomes" id="UP000324897"/>
    </source>
</evidence>
<dbReference type="EC" id="2.3.2.27" evidence="2"/>
<dbReference type="InterPro" id="IPR001841">
    <property type="entry name" value="Znf_RING"/>
</dbReference>
<dbReference type="Gramene" id="TVT99312">
    <property type="protein sequence ID" value="TVT99312"/>
    <property type="gene ID" value="EJB05_55311"/>
</dbReference>
<evidence type="ECO:0000256" key="1">
    <source>
        <dbReference type="ARBA" id="ARBA00000900"/>
    </source>
</evidence>
<organism evidence="11 12">
    <name type="scientific">Eragrostis curvula</name>
    <name type="common">weeping love grass</name>
    <dbReference type="NCBI Taxonomy" id="38414"/>
    <lineage>
        <taxon>Eukaryota</taxon>
        <taxon>Viridiplantae</taxon>
        <taxon>Streptophyta</taxon>
        <taxon>Embryophyta</taxon>
        <taxon>Tracheophyta</taxon>
        <taxon>Spermatophyta</taxon>
        <taxon>Magnoliopsida</taxon>
        <taxon>Liliopsida</taxon>
        <taxon>Poales</taxon>
        <taxon>Poaceae</taxon>
        <taxon>PACMAD clade</taxon>
        <taxon>Chloridoideae</taxon>
        <taxon>Eragrostideae</taxon>
        <taxon>Eragrostidinae</taxon>
        <taxon>Eragrostis</taxon>
    </lineage>
</organism>
<dbReference type="CDD" id="cd16667">
    <property type="entry name" value="RING-H2_RNF126-like"/>
    <property type="match status" value="1"/>
</dbReference>
<keyword evidence="4" id="KW-0479">Metal-binding</keyword>
<evidence type="ECO:0000256" key="6">
    <source>
        <dbReference type="ARBA" id="ARBA00022786"/>
    </source>
</evidence>
<evidence type="ECO:0000256" key="5">
    <source>
        <dbReference type="ARBA" id="ARBA00022771"/>
    </source>
</evidence>
<dbReference type="OrthoDB" id="8062037at2759"/>
<keyword evidence="6" id="KW-0833">Ubl conjugation pathway</keyword>
<dbReference type="PROSITE" id="PS50089">
    <property type="entry name" value="ZF_RING_2"/>
    <property type="match status" value="1"/>
</dbReference>
<accession>A0A5J9SKA8</accession>
<evidence type="ECO:0000256" key="4">
    <source>
        <dbReference type="ARBA" id="ARBA00022723"/>
    </source>
</evidence>
<dbReference type="GO" id="GO:0061630">
    <property type="term" value="F:ubiquitin protein ligase activity"/>
    <property type="evidence" value="ECO:0007669"/>
    <property type="project" value="UniProtKB-EC"/>
</dbReference>
<protein>
    <recommendedName>
        <fullName evidence="2">RING-type E3 ubiquitin transferase</fullName>
        <ecNumber evidence="2">2.3.2.27</ecNumber>
    </recommendedName>
</protein>
<proteinExistence type="predicted"/>
<dbReference type="EMBL" id="RWGY01000732">
    <property type="protein sequence ID" value="TVT99312.1"/>
    <property type="molecule type" value="Genomic_DNA"/>
</dbReference>
<dbReference type="GO" id="GO:0016567">
    <property type="term" value="P:protein ubiquitination"/>
    <property type="evidence" value="ECO:0007669"/>
    <property type="project" value="TreeGrafter"/>
</dbReference>
<feature type="compositionally biased region" description="Basic and acidic residues" evidence="9">
    <location>
        <begin position="347"/>
        <end position="357"/>
    </location>
</feature>
<dbReference type="GO" id="GO:0008270">
    <property type="term" value="F:zinc ion binding"/>
    <property type="evidence" value="ECO:0007669"/>
    <property type="project" value="UniProtKB-KW"/>
</dbReference>
<evidence type="ECO:0000256" key="3">
    <source>
        <dbReference type="ARBA" id="ARBA00022679"/>
    </source>
</evidence>
<keyword evidence="5 8" id="KW-0863">Zinc-finger</keyword>
<feature type="compositionally biased region" description="Low complexity" evidence="9">
    <location>
        <begin position="253"/>
        <end position="269"/>
    </location>
</feature>
<evidence type="ECO:0000256" key="8">
    <source>
        <dbReference type="PROSITE-ProRule" id="PRU00175"/>
    </source>
</evidence>
<name>A0A5J9SKA8_9POAL</name>
<feature type="region of interest" description="Disordered" evidence="9">
    <location>
        <begin position="291"/>
        <end position="318"/>
    </location>
</feature>
<feature type="domain" description="RING-type" evidence="10">
    <location>
        <begin position="195"/>
        <end position="236"/>
    </location>
</feature>
<dbReference type="PANTHER" id="PTHR15710">
    <property type="entry name" value="E3 UBIQUITIN-PROTEIN LIGASE PRAJA"/>
    <property type="match status" value="1"/>
</dbReference>